<keyword evidence="3" id="KW-1185">Reference proteome</keyword>
<accession>A0A9Q0X8N2</accession>
<sequence length="205" mass="23004">MGQGPVPEAAPRFEEGFEPMRELEEQPTKTENKRKDLPEDLISVIHQPLEVHTLSESSTLSTKERSYRHPKLAFDVLPDWQGREECSGMSEEPFWKNLYSEKHQRTVKGKGSRMKYPDEAIPLPSLSGQEWVQTGVKEGLMMEEPLGSPKAKQEPVKILEPKPRGDLETNVPGSGIKCPSQTSSLLPLEGQGTDQTRVKKMANGR</sequence>
<feature type="compositionally biased region" description="Basic and acidic residues" evidence="1">
    <location>
        <begin position="151"/>
        <end position="167"/>
    </location>
</feature>
<evidence type="ECO:0000313" key="2">
    <source>
        <dbReference type="EMBL" id="KAJ7303266.1"/>
    </source>
</evidence>
<dbReference type="Proteomes" id="UP001142489">
    <property type="component" value="Unassembled WGS sequence"/>
</dbReference>
<evidence type="ECO:0000313" key="3">
    <source>
        <dbReference type="Proteomes" id="UP001142489"/>
    </source>
</evidence>
<name>A0A9Q0X8N2_9SAUR</name>
<feature type="region of interest" description="Disordered" evidence="1">
    <location>
        <begin position="146"/>
        <end position="205"/>
    </location>
</feature>
<feature type="region of interest" description="Disordered" evidence="1">
    <location>
        <begin position="1"/>
        <end position="40"/>
    </location>
</feature>
<comment type="caution">
    <text evidence="2">The sequence shown here is derived from an EMBL/GenBank/DDBJ whole genome shotgun (WGS) entry which is preliminary data.</text>
</comment>
<proteinExistence type="predicted"/>
<dbReference type="EMBL" id="JAPFRF010000024">
    <property type="protein sequence ID" value="KAJ7303266.1"/>
    <property type="molecule type" value="Genomic_DNA"/>
</dbReference>
<gene>
    <name evidence="2" type="ORF">JRQ81_012204</name>
</gene>
<evidence type="ECO:0000256" key="1">
    <source>
        <dbReference type="SAM" id="MobiDB-lite"/>
    </source>
</evidence>
<dbReference type="AlphaFoldDB" id="A0A9Q0X8N2"/>
<reference evidence="2" key="1">
    <citation type="journal article" date="2023" name="DNA Res.">
        <title>Chromosome-level genome assembly of Phrynocephalus forsythii using third-generation DNA sequencing and Hi-C analysis.</title>
        <authorList>
            <person name="Qi Y."/>
            <person name="Zhao W."/>
            <person name="Zhao Y."/>
            <person name="Niu C."/>
            <person name="Cao S."/>
            <person name="Zhang Y."/>
        </authorList>
    </citation>
    <scope>NUCLEOTIDE SEQUENCE</scope>
    <source>
        <tissue evidence="2">Muscle</tissue>
    </source>
</reference>
<feature type="compositionally biased region" description="Basic and acidic residues" evidence="1">
    <location>
        <begin position="11"/>
        <end position="38"/>
    </location>
</feature>
<organism evidence="2 3">
    <name type="scientific">Phrynocephalus forsythii</name>
    <dbReference type="NCBI Taxonomy" id="171643"/>
    <lineage>
        <taxon>Eukaryota</taxon>
        <taxon>Metazoa</taxon>
        <taxon>Chordata</taxon>
        <taxon>Craniata</taxon>
        <taxon>Vertebrata</taxon>
        <taxon>Euteleostomi</taxon>
        <taxon>Lepidosauria</taxon>
        <taxon>Squamata</taxon>
        <taxon>Bifurcata</taxon>
        <taxon>Unidentata</taxon>
        <taxon>Episquamata</taxon>
        <taxon>Toxicofera</taxon>
        <taxon>Iguania</taxon>
        <taxon>Acrodonta</taxon>
        <taxon>Agamidae</taxon>
        <taxon>Agaminae</taxon>
        <taxon>Phrynocephalus</taxon>
    </lineage>
</organism>
<protein>
    <submittedName>
        <fullName evidence="2">Uncharacterized protein</fullName>
    </submittedName>
</protein>